<dbReference type="EMBL" id="BGPR01000143">
    <property type="protein sequence ID" value="GBL98919.1"/>
    <property type="molecule type" value="Genomic_DNA"/>
</dbReference>
<protein>
    <recommendedName>
        <fullName evidence="5">Secreted protein</fullName>
    </recommendedName>
</protein>
<evidence type="ECO:0000256" key="2">
    <source>
        <dbReference type="SAM" id="SignalP"/>
    </source>
</evidence>
<feature type="compositionally biased region" description="Polar residues" evidence="1">
    <location>
        <begin position="43"/>
        <end position="54"/>
    </location>
</feature>
<evidence type="ECO:0000313" key="4">
    <source>
        <dbReference type="Proteomes" id="UP000499080"/>
    </source>
</evidence>
<gene>
    <name evidence="3" type="ORF">AVEN_165736_1</name>
</gene>
<feature type="region of interest" description="Disordered" evidence="1">
    <location>
        <begin position="28"/>
        <end position="74"/>
    </location>
</feature>
<evidence type="ECO:0008006" key="5">
    <source>
        <dbReference type="Google" id="ProtNLM"/>
    </source>
</evidence>
<feature type="compositionally biased region" description="Basic and acidic residues" evidence="1">
    <location>
        <begin position="59"/>
        <end position="74"/>
    </location>
</feature>
<keyword evidence="4" id="KW-1185">Reference proteome</keyword>
<feature type="chain" id="PRO_5021270983" description="Secreted protein" evidence="2">
    <location>
        <begin position="19"/>
        <end position="74"/>
    </location>
</feature>
<keyword evidence="2" id="KW-0732">Signal</keyword>
<dbReference type="Proteomes" id="UP000499080">
    <property type="component" value="Unassembled WGS sequence"/>
</dbReference>
<sequence length="74" mass="8332">MVMVLIPLGLVYLHMSMSRGKCGVWCRSRRPQSTDISPEVEVSPSSNTWGNHKGSTLPRHAESLNNRRHDSSQE</sequence>
<feature type="signal peptide" evidence="2">
    <location>
        <begin position="1"/>
        <end position="18"/>
    </location>
</feature>
<dbReference type="AlphaFoldDB" id="A0A4Y2C441"/>
<evidence type="ECO:0000256" key="1">
    <source>
        <dbReference type="SAM" id="MobiDB-lite"/>
    </source>
</evidence>
<evidence type="ECO:0000313" key="3">
    <source>
        <dbReference type="EMBL" id="GBL98919.1"/>
    </source>
</evidence>
<name>A0A4Y2C441_ARAVE</name>
<organism evidence="3 4">
    <name type="scientific">Araneus ventricosus</name>
    <name type="common">Orbweaver spider</name>
    <name type="synonym">Epeira ventricosa</name>
    <dbReference type="NCBI Taxonomy" id="182803"/>
    <lineage>
        <taxon>Eukaryota</taxon>
        <taxon>Metazoa</taxon>
        <taxon>Ecdysozoa</taxon>
        <taxon>Arthropoda</taxon>
        <taxon>Chelicerata</taxon>
        <taxon>Arachnida</taxon>
        <taxon>Araneae</taxon>
        <taxon>Araneomorphae</taxon>
        <taxon>Entelegynae</taxon>
        <taxon>Araneoidea</taxon>
        <taxon>Araneidae</taxon>
        <taxon>Araneus</taxon>
    </lineage>
</organism>
<reference evidence="3 4" key="1">
    <citation type="journal article" date="2019" name="Sci. Rep.">
        <title>Orb-weaving spider Araneus ventricosus genome elucidates the spidroin gene catalogue.</title>
        <authorList>
            <person name="Kono N."/>
            <person name="Nakamura H."/>
            <person name="Ohtoshi R."/>
            <person name="Moran D.A.P."/>
            <person name="Shinohara A."/>
            <person name="Yoshida Y."/>
            <person name="Fujiwara M."/>
            <person name="Mori M."/>
            <person name="Tomita M."/>
            <person name="Arakawa K."/>
        </authorList>
    </citation>
    <scope>NUCLEOTIDE SEQUENCE [LARGE SCALE GENOMIC DNA]</scope>
</reference>
<comment type="caution">
    <text evidence="3">The sequence shown here is derived from an EMBL/GenBank/DDBJ whole genome shotgun (WGS) entry which is preliminary data.</text>
</comment>
<accession>A0A4Y2C441</accession>
<proteinExistence type="predicted"/>